<sequence>MLIVCPQCESRYEIADAQLGGEGRLVRCTRCRTQWHAGPVQPEPTIVAPPAGNDNPAAEAEPMAEVEPEAAVPRMLQGVPGLDMPPGHDLAGAIEHADVETAAARARPGGRRRRERRATGAHLSPSALRTLALVAGVAVVVLALQFRTGVVRAFPASASLFAHVGLPVNLRGLEFGEIRTSAATEGSAPVLVIDGEIRNVTDKPVTVPGLRLSIRDDKGVEIYGWTAALARNSLEPGAVMPFKSRLASPPPEGRAVTVRFARPEDKVAMK</sequence>
<accession>A0ABU0JND8</accession>
<evidence type="ECO:0000259" key="1">
    <source>
        <dbReference type="Pfam" id="PF13717"/>
    </source>
</evidence>
<dbReference type="InterPro" id="IPR011723">
    <property type="entry name" value="Znf/thioredoxin_put"/>
</dbReference>
<dbReference type="InterPro" id="IPR047676">
    <property type="entry name" value="FxLYD_dom"/>
</dbReference>
<organism evidence="2 3">
    <name type="scientific">Labrys wisconsinensis</name>
    <dbReference type="NCBI Taxonomy" id="425677"/>
    <lineage>
        <taxon>Bacteria</taxon>
        <taxon>Pseudomonadati</taxon>
        <taxon>Pseudomonadota</taxon>
        <taxon>Alphaproteobacteria</taxon>
        <taxon>Hyphomicrobiales</taxon>
        <taxon>Xanthobacteraceae</taxon>
        <taxon>Labrys</taxon>
    </lineage>
</organism>
<feature type="domain" description="Zinc finger/thioredoxin putative" evidence="1">
    <location>
        <begin position="1"/>
        <end position="35"/>
    </location>
</feature>
<evidence type="ECO:0000313" key="2">
    <source>
        <dbReference type="EMBL" id="MDQ0475155.1"/>
    </source>
</evidence>
<dbReference type="Proteomes" id="UP001242480">
    <property type="component" value="Unassembled WGS sequence"/>
</dbReference>
<dbReference type="EMBL" id="JAUSVX010000030">
    <property type="protein sequence ID" value="MDQ0475155.1"/>
    <property type="molecule type" value="Genomic_DNA"/>
</dbReference>
<comment type="caution">
    <text evidence="2">The sequence shown here is derived from an EMBL/GenBank/DDBJ whole genome shotgun (WGS) entry which is preliminary data.</text>
</comment>
<reference evidence="2 3" key="1">
    <citation type="submission" date="2023-07" db="EMBL/GenBank/DDBJ databases">
        <title>Genomic Encyclopedia of Type Strains, Phase IV (KMG-IV): sequencing the most valuable type-strain genomes for metagenomic binning, comparative biology and taxonomic classification.</title>
        <authorList>
            <person name="Goeker M."/>
        </authorList>
    </citation>
    <scope>NUCLEOTIDE SEQUENCE [LARGE SCALE GENOMIC DNA]</scope>
    <source>
        <strain evidence="2 3">DSM 19619</strain>
    </source>
</reference>
<proteinExistence type="predicted"/>
<dbReference type="Pfam" id="PF13717">
    <property type="entry name" value="Zn_ribbon_4"/>
    <property type="match status" value="1"/>
</dbReference>
<keyword evidence="3" id="KW-1185">Reference proteome</keyword>
<dbReference type="NCBIfam" id="NF038353">
    <property type="entry name" value="FxLYD_dom"/>
    <property type="match status" value="1"/>
</dbReference>
<dbReference type="NCBIfam" id="TIGR02098">
    <property type="entry name" value="MJ0042_CXXC"/>
    <property type="match status" value="1"/>
</dbReference>
<gene>
    <name evidence="2" type="ORF">QO011_008197</name>
</gene>
<dbReference type="RefSeq" id="WP_307285971.1">
    <property type="nucleotide sequence ID" value="NZ_JAUSVX010000030.1"/>
</dbReference>
<protein>
    <submittedName>
        <fullName evidence="2">Zn finger-like uncharacterized protein</fullName>
    </submittedName>
</protein>
<evidence type="ECO:0000313" key="3">
    <source>
        <dbReference type="Proteomes" id="UP001242480"/>
    </source>
</evidence>
<name>A0ABU0JND8_9HYPH</name>